<evidence type="ECO:0000256" key="6">
    <source>
        <dbReference type="ARBA" id="ARBA00023118"/>
    </source>
</evidence>
<keyword evidence="8 10" id="KW-0464">Manganese</keyword>
<proteinExistence type="inferred from homology"/>
<protein>
    <recommendedName>
        <fullName evidence="10">CRISPR-associated endonuclease Cas1</fullName>
        <ecNumber evidence="10">3.1.-.-</ecNumber>
    </recommendedName>
</protein>
<comment type="function">
    <text evidence="10">CRISPR (clustered regularly interspaced short palindromic repeat), is an adaptive immune system that provides protection against mobile genetic elements (viruses, transposable elements and conjugative plasmids). CRISPR clusters contain spacers, sequences complementary to antecedent mobile elements, and target invading nucleic acids. CRISPR clusters are transcribed and processed into CRISPR RNA (crRNA). Acts as a dsDNA endonuclease. Involved in the integration of spacer DNA into the CRISPR cassette.</text>
</comment>
<dbReference type="PANTHER" id="PTHR34353">
    <property type="entry name" value="CRISPR-ASSOCIATED ENDONUCLEASE CAS1 1"/>
    <property type="match status" value="1"/>
</dbReference>
<evidence type="ECO:0000256" key="10">
    <source>
        <dbReference type="HAMAP-Rule" id="MF_01470"/>
    </source>
</evidence>
<dbReference type="RefSeq" id="WP_166252982.1">
    <property type="nucleotide sequence ID" value="NZ_JAAMOW010000002.1"/>
</dbReference>
<evidence type="ECO:0000256" key="3">
    <source>
        <dbReference type="ARBA" id="ARBA00022759"/>
    </source>
</evidence>
<evidence type="ECO:0000256" key="4">
    <source>
        <dbReference type="ARBA" id="ARBA00022801"/>
    </source>
</evidence>
<comment type="caution">
    <text evidence="11">The sequence shown here is derived from an EMBL/GenBank/DDBJ whole genome shotgun (WGS) entry which is preliminary data.</text>
</comment>
<evidence type="ECO:0000256" key="2">
    <source>
        <dbReference type="ARBA" id="ARBA00022723"/>
    </source>
</evidence>
<keyword evidence="1 10" id="KW-0540">Nuclease</keyword>
<evidence type="ECO:0000256" key="9">
    <source>
        <dbReference type="ARBA" id="ARBA00038592"/>
    </source>
</evidence>
<keyword evidence="5 10" id="KW-0460">Magnesium</keyword>
<keyword evidence="6 10" id="KW-0051">Antiviral defense</keyword>
<dbReference type="GO" id="GO:0051607">
    <property type="term" value="P:defense response to virus"/>
    <property type="evidence" value="ECO:0007669"/>
    <property type="project" value="UniProtKB-UniRule"/>
</dbReference>
<reference evidence="11 12" key="1">
    <citation type="journal article" date="2014" name="Int. J. Syst. Evol. Microbiol.">
        <title>Solimonas terrae sp. nov., isolated from soil.</title>
        <authorList>
            <person name="Kim S.J."/>
            <person name="Moon J.Y."/>
            <person name="Weon H.Y."/>
            <person name="Ahn J.H."/>
            <person name="Chen W.M."/>
            <person name="Kwon S.W."/>
        </authorList>
    </citation>
    <scope>NUCLEOTIDE SEQUENCE [LARGE SCALE GENOMIC DNA]</scope>
    <source>
        <strain evidence="11 12">KIS83-12</strain>
    </source>
</reference>
<keyword evidence="3 10" id="KW-0255">Endonuclease</keyword>
<dbReference type="InterPro" id="IPR002729">
    <property type="entry name" value="CRISPR-assoc_Cas1"/>
</dbReference>
<dbReference type="Gene3D" id="1.20.120.920">
    <property type="entry name" value="CRISPR-associated endonuclease Cas1, C-terminal domain"/>
    <property type="match status" value="1"/>
</dbReference>
<keyword evidence="12" id="KW-1185">Reference proteome</keyword>
<keyword evidence="4 10" id="KW-0378">Hydrolase</keyword>
<dbReference type="GO" id="GO:0003677">
    <property type="term" value="F:DNA binding"/>
    <property type="evidence" value="ECO:0007669"/>
    <property type="project" value="UniProtKB-KW"/>
</dbReference>
<accession>A0A6M2BQ50</accession>
<dbReference type="Proteomes" id="UP000472676">
    <property type="component" value="Unassembled WGS sequence"/>
</dbReference>
<dbReference type="Pfam" id="PF01867">
    <property type="entry name" value="Cas_Cas1"/>
    <property type="match status" value="1"/>
</dbReference>
<keyword evidence="2 10" id="KW-0479">Metal-binding</keyword>
<dbReference type="NCBIfam" id="TIGR00287">
    <property type="entry name" value="cas1"/>
    <property type="match status" value="1"/>
</dbReference>
<dbReference type="NCBIfam" id="TIGR03639">
    <property type="entry name" value="cas1_NMENI"/>
    <property type="match status" value="1"/>
</dbReference>
<evidence type="ECO:0000256" key="8">
    <source>
        <dbReference type="ARBA" id="ARBA00023211"/>
    </source>
</evidence>
<feature type="binding site" evidence="10">
    <location>
        <position position="208"/>
    </location>
    <ligand>
        <name>Mn(2+)</name>
        <dbReference type="ChEBI" id="CHEBI:29035"/>
    </ligand>
</feature>
<name>A0A6M2BQ50_9GAMM</name>
<dbReference type="HAMAP" id="MF_01470">
    <property type="entry name" value="Cas1"/>
    <property type="match status" value="1"/>
</dbReference>
<evidence type="ECO:0000313" key="11">
    <source>
        <dbReference type="EMBL" id="NGY04207.1"/>
    </source>
</evidence>
<comment type="cofactor">
    <cofactor evidence="10">
        <name>Mg(2+)</name>
        <dbReference type="ChEBI" id="CHEBI:18420"/>
    </cofactor>
    <cofactor evidence="10">
        <name>Mn(2+)</name>
        <dbReference type="ChEBI" id="CHEBI:29035"/>
    </cofactor>
</comment>
<dbReference type="AlphaFoldDB" id="A0A6M2BQ50"/>
<dbReference type="GO" id="GO:0043571">
    <property type="term" value="P:maintenance of CRISPR repeat elements"/>
    <property type="evidence" value="ECO:0007669"/>
    <property type="project" value="UniProtKB-UniRule"/>
</dbReference>
<gene>
    <name evidence="10 11" type="primary">cas1</name>
    <name evidence="11" type="ORF">G7Y85_05480</name>
</gene>
<sequence length="293" mass="33002">MSEHRILLIESPARLTVDLGRIRISREAEQDIFVAPSDIAVAVLHHHTIELTARALQLLVENRAIVLLTDSKHNPCGWLTPMFGLPQASLRLRQQFALQEEKQKRLWQAVVQSRIRTEARTLRELDLSGALRLERMTTEVLPGDASHHEGQAAKHYWDCLLGKDFKRDKQGAQDVTNAALNFGYAVLRSMVTRELAVASLTPMLGIGHNNRENCFNLADDLMEPYRHLVEKTVYELRGNIDEFDSQARLKVLGLVKRTVTLGNMEFRLPAALRETVASFVRVLESGSGTLALP</sequence>
<organism evidence="11 12">
    <name type="scientific">Solimonas terrae</name>
    <dbReference type="NCBI Taxonomy" id="1396819"/>
    <lineage>
        <taxon>Bacteria</taxon>
        <taxon>Pseudomonadati</taxon>
        <taxon>Pseudomonadota</taxon>
        <taxon>Gammaproteobacteria</taxon>
        <taxon>Nevskiales</taxon>
        <taxon>Nevskiaceae</taxon>
        <taxon>Solimonas</taxon>
    </lineage>
</organism>
<evidence type="ECO:0000256" key="7">
    <source>
        <dbReference type="ARBA" id="ARBA00023125"/>
    </source>
</evidence>
<dbReference type="GO" id="GO:0046872">
    <property type="term" value="F:metal ion binding"/>
    <property type="evidence" value="ECO:0007669"/>
    <property type="project" value="UniProtKB-UniRule"/>
</dbReference>
<feature type="binding site" evidence="10">
    <location>
        <position position="149"/>
    </location>
    <ligand>
        <name>Mn(2+)</name>
        <dbReference type="ChEBI" id="CHEBI:29035"/>
    </ligand>
</feature>
<dbReference type="EMBL" id="JAAMOW010000002">
    <property type="protein sequence ID" value="NGY04207.1"/>
    <property type="molecule type" value="Genomic_DNA"/>
</dbReference>
<keyword evidence="7 10" id="KW-0238">DNA-binding</keyword>
<dbReference type="PANTHER" id="PTHR34353:SF2">
    <property type="entry name" value="CRISPR-ASSOCIATED ENDONUCLEASE CAS1 1"/>
    <property type="match status" value="1"/>
</dbReference>
<dbReference type="InterPro" id="IPR050646">
    <property type="entry name" value="Cas1"/>
</dbReference>
<evidence type="ECO:0000256" key="5">
    <source>
        <dbReference type="ARBA" id="ARBA00022842"/>
    </source>
</evidence>
<comment type="similarity">
    <text evidence="10">Belongs to the CRISPR-associated endonuclease Cas1 family.</text>
</comment>
<evidence type="ECO:0000256" key="1">
    <source>
        <dbReference type="ARBA" id="ARBA00022722"/>
    </source>
</evidence>
<dbReference type="InterPro" id="IPR019855">
    <property type="entry name" value="CRISPR-assoc_Cas1_NMENI"/>
</dbReference>
<dbReference type="GO" id="GO:0016787">
    <property type="term" value="F:hydrolase activity"/>
    <property type="evidence" value="ECO:0007669"/>
    <property type="project" value="UniProtKB-KW"/>
</dbReference>
<dbReference type="GO" id="GO:0004520">
    <property type="term" value="F:DNA endonuclease activity"/>
    <property type="evidence" value="ECO:0007669"/>
    <property type="project" value="InterPro"/>
</dbReference>
<feature type="binding site" evidence="10">
    <location>
        <position position="223"/>
    </location>
    <ligand>
        <name>Mn(2+)</name>
        <dbReference type="ChEBI" id="CHEBI:29035"/>
    </ligand>
</feature>
<evidence type="ECO:0000313" key="12">
    <source>
        <dbReference type="Proteomes" id="UP000472676"/>
    </source>
</evidence>
<dbReference type="InterPro" id="IPR042206">
    <property type="entry name" value="CRISPR-assoc_Cas1_C"/>
</dbReference>
<dbReference type="EC" id="3.1.-.-" evidence="10"/>
<comment type="subunit">
    <text evidence="9 10">Homodimer, forms a heterotetramer with a Cas2 homodimer.</text>
</comment>